<evidence type="ECO:0000256" key="1">
    <source>
        <dbReference type="SAM" id="MobiDB-lite"/>
    </source>
</evidence>
<organism evidence="2 3">
    <name type="scientific">Ceutorhynchus assimilis</name>
    <name type="common">cabbage seed weevil</name>
    <dbReference type="NCBI Taxonomy" id="467358"/>
    <lineage>
        <taxon>Eukaryota</taxon>
        <taxon>Metazoa</taxon>
        <taxon>Ecdysozoa</taxon>
        <taxon>Arthropoda</taxon>
        <taxon>Hexapoda</taxon>
        <taxon>Insecta</taxon>
        <taxon>Pterygota</taxon>
        <taxon>Neoptera</taxon>
        <taxon>Endopterygota</taxon>
        <taxon>Coleoptera</taxon>
        <taxon>Polyphaga</taxon>
        <taxon>Cucujiformia</taxon>
        <taxon>Curculionidae</taxon>
        <taxon>Ceutorhynchinae</taxon>
        <taxon>Ceutorhynchus</taxon>
    </lineage>
</organism>
<dbReference type="OrthoDB" id="6781433at2759"/>
<feature type="region of interest" description="Disordered" evidence="1">
    <location>
        <begin position="237"/>
        <end position="256"/>
    </location>
</feature>
<evidence type="ECO:0000313" key="2">
    <source>
        <dbReference type="EMBL" id="CAG9772286.1"/>
    </source>
</evidence>
<gene>
    <name evidence="2" type="ORF">CEUTPL_LOCUS12704</name>
</gene>
<keyword evidence="3" id="KW-1185">Reference proteome</keyword>
<name>A0A9N9MY17_9CUCU</name>
<protein>
    <submittedName>
        <fullName evidence="2">Uncharacterized protein</fullName>
    </submittedName>
</protein>
<reference evidence="2" key="1">
    <citation type="submission" date="2022-01" db="EMBL/GenBank/DDBJ databases">
        <authorList>
            <person name="King R."/>
        </authorList>
    </citation>
    <scope>NUCLEOTIDE SEQUENCE</scope>
</reference>
<dbReference type="EMBL" id="OU892284">
    <property type="protein sequence ID" value="CAG9772286.1"/>
    <property type="molecule type" value="Genomic_DNA"/>
</dbReference>
<dbReference type="PANTHER" id="PTHR37162">
    <property type="entry name" value="HAT FAMILY DIMERISATION DOMAINCONTAINING PROTEIN-RELATED"/>
    <property type="match status" value="1"/>
</dbReference>
<proteinExistence type="predicted"/>
<accession>A0A9N9MY17</accession>
<feature type="compositionally biased region" description="Polar residues" evidence="1">
    <location>
        <begin position="171"/>
        <end position="182"/>
    </location>
</feature>
<feature type="region of interest" description="Disordered" evidence="1">
    <location>
        <begin position="171"/>
        <end position="228"/>
    </location>
</feature>
<sequence length="505" mass="57161">MNCLIAVILVISIVMNAIILAALEPLYSRGAKKRKIHTSSGKCRDQKYRSQWESEFKWLKPVNDNPRQGQCSACSRVLRANIGVIKRHGEGAKHQQNVKNIQCQLNLRDFIKKNATDSKVKRAELKLCGFLAEHNIAFLANDHLVPLLQDCFPDSNILKNVKLGRTKATGVTKNVTPSTSTADGHFSDLEVSRHSSTKDTESEHRIDTQDPVVTDLNETPLSPPTVIDSIDEKPSLLSAIPRPATPTESLTANSIQSSQSLESSVASFQSTSTTDKKNPKVVMIQRCLRNFRVKRSNIIRFVQLITGKLESGKVMNMNNLGWHEKREIHRFAYHVLEDFINVEIIENYKVVYFQQLVQRYKALLREFGEGKMKSEDINNYRSEYLEKKVVKNFGDRLTIEASTGQSCRKIVYNTDIDVNVMASKTNFLEIKDESKFEDVAFDLRNCVKTINCNPLPSHLIADNIIDGECEIPEKLFDFVLNLIGGPQAYDKIGKENQTQRHVVVQ</sequence>
<evidence type="ECO:0000313" key="3">
    <source>
        <dbReference type="Proteomes" id="UP001152799"/>
    </source>
</evidence>
<dbReference type="AlphaFoldDB" id="A0A9N9MY17"/>
<dbReference type="Proteomes" id="UP001152799">
    <property type="component" value="Chromosome 8"/>
</dbReference>
<feature type="compositionally biased region" description="Basic and acidic residues" evidence="1">
    <location>
        <begin position="185"/>
        <end position="208"/>
    </location>
</feature>
<dbReference type="PANTHER" id="PTHR37162:SF1">
    <property type="entry name" value="BED-TYPE DOMAIN-CONTAINING PROTEIN"/>
    <property type="match status" value="1"/>
</dbReference>